<dbReference type="InterPro" id="IPR005950">
    <property type="entry name" value="ModA"/>
</dbReference>
<proteinExistence type="inferred from homology"/>
<accession>A0A431W019</accession>
<name>A0A431W019_9BACI</name>
<keyword evidence="7" id="KW-1185">Reference proteome</keyword>
<dbReference type="RefSeq" id="WP_126409852.1">
    <property type="nucleotide sequence ID" value="NZ_RXNT01000014.1"/>
</dbReference>
<feature type="binding site" evidence="5">
    <location>
        <position position="147"/>
    </location>
    <ligand>
        <name>molybdate</name>
        <dbReference type="ChEBI" id="CHEBI:36264"/>
    </ligand>
</feature>
<protein>
    <submittedName>
        <fullName evidence="6">Molybdate ABC transporter substrate-binding protein</fullName>
    </submittedName>
</protein>
<dbReference type="PROSITE" id="PS51257">
    <property type="entry name" value="PROKAR_LIPOPROTEIN"/>
    <property type="match status" value="1"/>
</dbReference>
<dbReference type="EMBL" id="RXNT01000014">
    <property type="protein sequence ID" value="RTR28755.1"/>
    <property type="molecule type" value="Genomic_DNA"/>
</dbReference>
<comment type="similarity">
    <text evidence="1">Belongs to the bacterial solute-binding protein ModA family.</text>
</comment>
<dbReference type="SUPFAM" id="SSF53850">
    <property type="entry name" value="Periplasmic binding protein-like II"/>
    <property type="match status" value="1"/>
</dbReference>
<keyword evidence="3 5" id="KW-0479">Metal-binding</keyword>
<feature type="binding site" evidence="5">
    <location>
        <position position="193"/>
    </location>
    <ligand>
        <name>molybdate</name>
        <dbReference type="ChEBI" id="CHEBI:36264"/>
    </ligand>
</feature>
<dbReference type="FunFam" id="3.40.190.10:FF:000035">
    <property type="entry name" value="Molybdate ABC transporter substrate-binding protein"/>
    <property type="match status" value="1"/>
</dbReference>
<comment type="caution">
    <text evidence="6">The sequence shown here is derived from an EMBL/GenBank/DDBJ whole genome shotgun (WGS) entry which is preliminary data.</text>
</comment>
<dbReference type="Gene3D" id="3.40.190.10">
    <property type="entry name" value="Periplasmic binding protein-like II"/>
    <property type="match status" value="2"/>
</dbReference>
<evidence type="ECO:0000256" key="3">
    <source>
        <dbReference type="ARBA" id="ARBA00022723"/>
    </source>
</evidence>
<feature type="binding site" evidence="5">
    <location>
        <position position="67"/>
    </location>
    <ligand>
        <name>molybdate</name>
        <dbReference type="ChEBI" id="CHEBI:36264"/>
    </ligand>
</feature>
<evidence type="ECO:0000256" key="4">
    <source>
        <dbReference type="ARBA" id="ARBA00022729"/>
    </source>
</evidence>
<reference evidence="6 7" key="1">
    <citation type="submission" date="2018-12" db="EMBL/GenBank/DDBJ databases">
        <title>Bacillus yapensis draft genome sequence.</title>
        <authorList>
            <person name="Yu L."/>
            <person name="Xu X."/>
            <person name="Tang X."/>
        </authorList>
    </citation>
    <scope>NUCLEOTIDE SEQUENCE [LARGE SCALE GENOMIC DNA]</scope>
    <source>
        <strain evidence="6 7">XXST-01</strain>
    </source>
</reference>
<dbReference type="GO" id="GO:0046872">
    <property type="term" value="F:metal ion binding"/>
    <property type="evidence" value="ECO:0007669"/>
    <property type="project" value="UniProtKB-KW"/>
</dbReference>
<dbReference type="OrthoDB" id="9785015at2"/>
<evidence type="ECO:0000313" key="7">
    <source>
        <dbReference type="Proteomes" id="UP000271374"/>
    </source>
</evidence>
<dbReference type="PIRSF" id="PIRSF004846">
    <property type="entry name" value="ModA"/>
    <property type="match status" value="1"/>
</dbReference>
<dbReference type="AlphaFoldDB" id="A0A431W019"/>
<organism evidence="6 7">
    <name type="scientific">Bacillus yapensis</name>
    <dbReference type="NCBI Taxonomy" id="2492960"/>
    <lineage>
        <taxon>Bacteria</taxon>
        <taxon>Bacillati</taxon>
        <taxon>Bacillota</taxon>
        <taxon>Bacilli</taxon>
        <taxon>Bacillales</taxon>
        <taxon>Bacillaceae</taxon>
        <taxon>Bacillus</taxon>
    </lineage>
</organism>
<dbReference type="NCBIfam" id="TIGR01256">
    <property type="entry name" value="modA"/>
    <property type="match status" value="1"/>
</dbReference>
<evidence type="ECO:0000256" key="2">
    <source>
        <dbReference type="ARBA" id="ARBA00022505"/>
    </source>
</evidence>
<dbReference type="PANTHER" id="PTHR30632">
    <property type="entry name" value="MOLYBDATE-BINDING PERIPLASMIC PROTEIN"/>
    <property type="match status" value="1"/>
</dbReference>
<keyword evidence="4" id="KW-0732">Signal</keyword>
<dbReference type="GO" id="GO:1901359">
    <property type="term" value="F:tungstate binding"/>
    <property type="evidence" value="ECO:0007669"/>
    <property type="project" value="UniProtKB-ARBA"/>
</dbReference>
<feature type="binding site" evidence="5">
    <location>
        <position position="175"/>
    </location>
    <ligand>
        <name>molybdate</name>
        <dbReference type="ChEBI" id="CHEBI:36264"/>
    </ligand>
</feature>
<dbReference type="InterPro" id="IPR050682">
    <property type="entry name" value="ModA/WtpA"/>
</dbReference>
<dbReference type="GO" id="GO:0015689">
    <property type="term" value="P:molybdate ion transport"/>
    <property type="evidence" value="ECO:0007669"/>
    <property type="project" value="InterPro"/>
</dbReference>
<evidence type="ECO:0000313" key="6">
    <source>
        <dbReference type="EMBL" id="RTR28755.1"/>
    </source>
</evidence>
<feature type="binding site" evidence="5">
    <location>
        <position position="39"/>
    </location>
    <ligand>
        <name>molybdate</name>
        <dbReference type="ChEBI" id="CHEBI:36264"/>
    </ligand>
</feature>
<dbReference type="Pfam" id="PF13531">
    <property type="entry name" value="SBP_bac_11"/>
    <property type="match status" value="1"/>
</dbReference>
<keyword evidence="2 5" id="KW-0500">Molybdenum</keyword>
<dbReference type="GO" id="GO:0030973">
    <property type="term" value="F:molybdate ion binding"/>
    <property type="evidence" value="ECO:0007669"/>
    <property type="project" value="TreeGrafter"/>
</dbReference>
<dbReference type="CDD" id="cd13537">
    <property type="entry name" value="PBP2_YvgL_like"/>
    <property type="match status" value="1"/>
</dbReference>
<dbReference type="InterPro" id="IPR041879">
    <property type="entry name" value="YvgL-like_PBP2"/>
</dbReference>
<sequence>MKYILLLLPLLFILLIGCNDTTKEKEEQNVTLTISAAASLNESLTEIKDQFEKEHSHIKVVLNFGGSGSLQQQIKQGAPVDLFFSAAEEPFNELIEEKLIDQTNHANLVKNSLVLITPKENKVSSLDDLKNASIERIAIGTPETVPAGLYAKQTLISRNLWDSLQSKTLIRTKDVRQVLTYVETGNVDAGFVYNTDALSSSKIKVVEEISEDLHEPIVYPAGIISSTKNKEAAILFYEFLKNDTSTEIFNEYGFGTIK</sequence>
<dbReference type="Proteomes" id="UP000271374">
    <property type="component" value="Unassembled WGS sequence"/>
</dbReference>
<gene>
    <name evidence="6" type="primary">modA</name>
    <name evidence="6" type="ORF">EKG37_16175</name>
</gene>
<dbReference type="PANTHER" id="PTHR30632:SF0">
    <property type="entry name" value="SULFATE-BINDING PROTEIN"/>
    <property type="match status" value="1"/>
</dbReference>
<evidence type="ECO:0000256" key="1">
    <source>
        <dbReference type="ARBA" id="ARBA00009175"/>
    </source>
</evidence>
<evidence type="ECO:0000256" key="5">
    <source>
        <dbReference type="PIRSR" id="PIRSR004846-1"/>
    </source>
</evidence>